<proteinExistence type="predicted"/>
<evidence type="ECO:0000256" key="2">
    <source>
        <dbReference type="ARBA" id="ARBA00012438"/>
    </source>
</evidence>
<reference evidence="8" key="2">
    <citation type="submission" date="2020-09" db="EMBL/GenBank/DDBJ databases">
        <authorList>
            <person name="Sun Q."/>
            <person name="Zhou Y."/>
        </authorList>
    </citation>
    <scope>NUCLEOTIDE SEQUENCE</scope>
    <source>
        <strain evidence="8">CGMCC 1.15880</strain>
    </source>
</reference>
<comment type="caution">
    <text evidence="8">The sequence shown here is derived from an EMBL/GenBank/DDBJ whole genome shotgun (WGS) entry which is preliminary data.</text>
</comment>
<dbReference type="PANTHER" id="PTHR43047:SF64">
    <property type="entry name" value="HISTIDINE KINASE CONTAINING CHEY-HOMOLOGOUS RECEIVER DOMAIN AND PAS DOMAIN-RELATED"/>
    <property type="match status" value="1"/>
</dbReference>
<reference evidence="8" key="1">
    <citation type="journal article" date="2014" name="Int. J. Syst. Evol. Microbiol.">
        <title>Complete genome sequence of Corynebacterium casei LMG S-19264T (=DSM 44701T), isolated from a smear-ripened cheese.</title>
        <authorList>
            <consortium name="US DOE Joint Genome Institute (JGI-PGF)"/>
            <person name="Walter F."/>
            <person name="Albersmeier A."/>
            <person name="Kalinowski J."/>
            <person name="Ruckert C."/>
        </authorList>
    </citation>
    <scope>NUCLEOTIDE SEQUENCE</scope>
    <source>
        <strain evidence="8">CGMCC 1.15880</strain>
    </source>
</reference>
<dbReference type="PROSITE" id="PS50839">
    <property type="entry name" value="CHASE"/>
    <property type="match status" value="1"/>
</dbReference>
<dbReference type="EMBL" id="BMKA01000001">
    <property type="protein sequence ID" value="GGA08788.1"/>
    <property type="molecule type" value="Genomic_DNA"/>
</dbReference>
<protein>
    <recommendedName>
        <fullName evidence="2">histidine kinase</fullName>
        <ecNumber evidence="2">2.7.13.3</ecNumber>
    </recommendedName>
</protein>
<dbReference type="PROSITE" id="PS50109">
    <property type="entry name" value="HIS_KIN"/>
    <property type="match status" value="1"/>
</dbReference>
<dbReference type="InterPro" id="IPR006189">
    <property type="entry name" value="CHASE_dom"/>
</dbReference>
<evidence type="ECO:0000259" key="7">
    <source>
        <dbReference type="PROSITE" id="PS50839"/>
    </source>
</evidence>
<keyword evidence="3" id="KW-0808">Transferase</keyword>
<dbReference type="InterPro" id="IPR005467">
    <property type="entry name" value="His_kinase_dom"/>
</dbReference>
<dbReference type="SUPFAM" id="SSF55874">
    <property type="entry name" value="ATPase domain of HSP90 chaperone/DNA topoisomerase II/histidine kinase"/>
    <property type="match status" value="1"/>
</dbReference>
<keyword evidence="5" id="KW-1133">Transmembrane helix</keyword>
<evidence type="ECO:0000313" key="8">
    <source>
        <dbReference type="EMBL" id="GGA08788.1"/>
    </source>
</evidence>
<evidence type="ECO:0000256" key="4">
    <source>
        <dbReference type="ARBA" id="ARBA00022777"/>
    </source>
</evidence>
<dbReference type="Proteomes" id="UP000628017">
    <property type="component" value="Unassembled WGS sequence"/>
</dbReference>
<accession>A0A916VML4</accession>
<evidence type="ECO:0000313" key="9">
    <source>
        <dbReference type="Proteomes" id="UP000628017"/>
    </source>
</evidence>
<keyword evidence="5" id="KW-0812">Transmembrane</keyword>
<dbReference type="PANTHER" id="PTHR43047">
    <property type="entry name" value="TWO-COMPONENT HISTIDINE PROTEIN KINASE"/>
    <property type="match status" value="1"/>
</dbReference>
<evidence type="ECO:0000256" key="1">
    <source>
        <dbReference type="ARBA" id="ARBA00000085"/>
    </source>
</evidence>
<dbReference type="Pfam" id="PF03924">
    <property type="entry name" value="CHASE"/>
    <property type="match status" value="1"/>
</dbReference>
<dbReference type="AlphaFoldDB" id="A0A916VML4"/>
<dbReference type="InterPro" id="IPR003661">
    <property type="entry name" value="HisK_dim/P_dom"/>
</dbReference>
<gene>
    <name evidence="8" type="ORF">GCM10011498_05900</name>
</gene>
<comment type="catalytic activity">
    <reaction evidence="1">
        <text>ATP + protein L-histidine = ADP + protein N-phospho-L-histidine.</text>
        <dbReference type="EC" id="2.7.13.3"/>
    </reaction>
</comment>
<dbReference type="SMART" id="SM01079">
    <property type="entry name" value="CHASE"/>
    <property type="match status" value="1"/>
</dbReference>
<evidence type="ECO:0000256" key="3">
    <source>
        <dbReference type="ARBA" id="ARBA00022679"/>
    </source>
</evidence>
<keyword evidence="9" id="KW-1185">Reference proteome</keyword>
<dbReference type="GO" id="GO:0000155">
    <property type="term" value="F:phosphorelay sensor kinase activity"/>
    <property type="evidence" value="ECO:0007669"/>
    <property type="project" value="InterPro"/>
</dbReference>
<feature type="domain" description="CHASE" evidence="7">
    <location>
        <begin position="111"/>
        <end position="258"/>
    </location>
</feature>
<keyword evidence="5" id="KW-0472">Membrane</keyword>
<dbReference type="Gene3D" id="3.30.450.20">
    <property type="entry name" value="PAS domain"/>
    <property type="match status" value="1"/>
</dbReference>
<dbReference type="Gene3D" id="3.30.565.10">
    <property type="entry name" value="Histidine kinase-like ATPase, C-terminal domain"/>
    <property type="match status" value="1"/>
</dbReference>
<evidence type="ECO:0000256" key="5">
    <source>
        <dbReference type="SAM" id="Phobius"/>
    </source>
</evidence>
<keyword evidence="4" id="KW-0418">Kinase</keyword>
<organism evidence="8 9">
    <name type="scientific">Neptunicoccus cionae</name>
    <dbReference type="NCBI Taxonomy" id="2035344"/>
    <lineage>
        <taxon>Bacteria</taxon>
        <taxon>Pseudomonadati</taxon>
        <taxon>Pseudomonadota</taxon>
        <taxon>Alphaproteobacteria</taxon>
        <taxon>Rhodobacterales</taxon>
        <taxon>Paracoccaceae</taxon>
        <taxon>Neptunicoccus</taxon>
    </lineage>
</organism>
<dbReference type="EC" id="2.7.13.3" evidence="2"/>
<name>A0A916VML4_9RHOB</name>
<dbReference type="InterPro" id="IPR036890">
    <property type="entry name" value="HATPase_C_sf"/>
</dbReference>
<dbReference type="CDD" id="cd00082">
    <property type="entry name" value="HisKA"/>
    <property type="match status" value="1"/>
</dbReference>
<feature type="domain" description="Histidine kinase" evidence="6">
    <location>
        <begin position="441"/>
        <end position="609"/>
    </location>
</feature>
<dbReference type="Pfam" id="PF00512">
    <property type="entry name" value="HisKA"/>
    <property type="match status" value="1"/>
</dbReference>
<dbReference type="SMART" id="SM00388">
    <property type="entry name" value="HisKA"/>
    <property type="match status" value="1"/>
</dbReference>
<evidence type="ECO:0000259" key="6">
    <source>
        <dbReference type="PROSITE" id="PS50109"/>
    </source>
</evidence>
<dbReference type="Gene3D" id="1.10.287.130">
    <property type="match status" value="1"/>
</dbReference>
<feature type="transmembrane region" description="Helical" evidence="5">
    <location>
        <begin position="276"/>
        <end position="296"/>
    </location>
</feature>
<sequence>MMGMKHSVRAVKKASLLQAAILLIGFGGVIYANEVFNLQKEKEELRAEMRDIAESMRVKVETELNQVVLLANAVGLAIEIEPETFDQERLSTIARKLTDRGSSVINVAVAPDLIVKYVHPVEENASVIGLNYRQNGAQYAAARRALVSREPILDGPLDLIQGGQGFILRTSIEVPGDAGVIATNWGIISVVMDTAKFISLIHETHSGTTTPHTMAIRRVSENAKIQSTYDAIAGDQRLFDRNAVVLDVPVPSGLWQIVVQPPEGWPIVSQKFARNLMYFGVAFCVTLALFLLIVTLRSGRKLAEVRMRNALEAGDQGFALYDPEDRLIQCNSRYMSDNNLTPEMLAQKPTFEQLVRIAVAENRFTDDAVKDEAWIQERVKMRQETTAVQHARYPGGRWLKVFTKRVDDGCLIVFTMDVTEIIKAKEAAEVSEIAKTRFMDAVSHELKTPLSILLGYNAFLENPMHLKSVSALQGQASREALLQVNTVTDEVKSHAQRISAAGEHLHTLINKLLEFTQKSRDEFTGEGKDFRAGQLVGPIAERFRSEASGKGLEFSVVIEETNIHADPVYVDRSLSRMVKNAIQTTDKGAVKVSVYPKGDKVLIEVRDTGNQVLTNLDGTPLTSSDFQSDLVDFIKAEDPDSNVPNPQSMGAGITVEIDGVRGKLVTLELPRTAQQKQVAVEERRVA</sequence>
<dbReference type="Pfam" id="PF12860">
    <property type="entry name" value="PAS_7"/>
    <property type="match status" value="1"/>
</dbReference>